<keyword evidence="3" id="KW-1185">Reference proteome</keyword>
<feature type="compositionally biased region" description="Pro residues" evidence="1">
    <location>
        <begin position="98"/>
        <end position="110"/>
    </location>
</feature>
<proteinExistence type="predicted"/>
<name>A0AAV6N532_9ROSI</name>
<organism evidence="2 3">
    <name type="scientific">Cucurbita argyrosperma subsp. sororia</name>
    <dbReference type="NCBI Taxonomy" id="37648"/>
    <lineage>
        <taxon>Eukaryota</taxon>
        <taxon>Viridiplantae</taxon>
        <taxon>Streptophyta</taxon>
        <taxon>Embryophyta</taxon>
        <taxon>Tracheophyta</taxon>
        <taxon>Spermatophyta</taxon>
        <taxon>Magnoliopsida</taxon>
        <taxon>eudicotyledons</taxon>
        <taxon>Gunneridae</taxon>
        <taxon>Pentapetalae</taxon>
        <taxon>rosids</taxon>
        <taxon>fabids</taxon>
        <taxon>Cucurbitales</taxon>
        <taxon>Cucurbitaceae</taxon>
        <taxon>Cucurbiteae</taxon>
        <taxon>Cucurbita</taxon>
    </lineage>
</organism>
<evidence type="ECO:0000313" key="2">
    <source>
        <dbReference type="EMBL" id="KAG6592279.1"/>
    </source>
</evidence>
<sequence>MLSVFIGGGPPDLQNLDSKKMMMMNHRLQKLKKQLLEDNDDANGSDVASVITSSTSAWCETINRYSNHPTSNLLSNLDPHPFSPPRSPPSHSWSSCPLPLPTPSASPPLRSPHRGSKSPSWILSI</sequence>
<protein>
    <submittedName>
        <fullName evidence="2">Uncharacterized protein</fullName>
    </submittedName>
</protein>
<evidence type="ECO:0000313" key="3">
    <source>
        <dbReference type="Proteomes" id="UP000685013"/>
    </source>
</evidence>
<accession>A0AAV6N532</accession>
<dbReference type="AlphaFoldDB" id="A0AAV6N532"/>
<dbReference type="EMBL" id="JAGKQH010000009">
    <property type="protein sequence ID" value="KAG6592279.1"/>
    <property type="molecule type" value="Genomic_DNA"/>
</dbReference>
<gene>
    <name evidence="2" type="ORF">SDJN03_14625</name>
</gene>
<evidence type="ECO:0000256" key="1">
    <source>
        <dbReference type="SAM" id="MobiDB-lite"/>
    </source>
</evidence>
<dbReference type="Proteomes" id="UP000685013">
    <property type="component" value="Chromosome 9"/>
</dbReference>
<feature type="non-terminal residue" evidence="2">
    <location>
        <position position="1"/>
    </location>
</feature>
<feature type="region of interest" description="Disordered" evidence="1">
    <location>
        <begin position="69"/>
        <end position="125"/>
    </location>
</feature>
<reference evidence="2 3" key="1">
    <citation type="journal article" date="2021" name="Hortic Res">
        <title>The domestication of Cucurbita argyrosperma as revealed by the genome of its wild relative.</title>
        <authorList>
            <person name="Barrera-Redondo J."/>
            <person name="Sanchez-de la Vega G."/>
            <person name="Aguirre-Liguori J.A."/>
            <person name="Castellanos-Morales G."/>
            <person name="Gutierrez-Guerrero Y.T."/>
            <person name="Aguirre-Dugua X."/>
            <person name="Aguirre-Planter E."/>
            <person name="Tenaillon M.I."/>
            <person name="Lira-Saade R."/>
            <person name="Eguiarte L.E."/>
        </authorList>
    </citation>
    <scope>NUCLEOTIDE SEQUENCE [LARGE SCALE GENOMIC DNA]</scope>
    <source>
        <strain evidence="2">JBR-2021</strain>
    </source>
</reference>
<comment type="caution">
    <text evidence="2">The sequence shown here is derived from an EMBL/GenBank/DDBJ whole genome shotgun (WGS) entry which is preliminary data.</text>
</comment>